<dbReference type="SUPFAM" id="SSF51735">
    <property type="entry name" value="NAD(P)-binding Rossmann-fold domains"/>
    <property type="match status" value="1"/>
</dbReference>
<dbReference type="Gene3D" id="3.40.50.720">
    <property type="entry name" value="NAD(P)-binding Rossmann-like Domain"/>
    <property type="match status" value="1"/>
</dbReference>
<dbReference type="OrthoDB" id="1424968at2759"/>
<dbReference type="InterPro" id="IPR036291">
    <property type="entry name" value="NAD(P)-bd_dom_sf"/>
</dbReference>
<comment type="subcellular location">
    <subcellularLocation>
        <location evidence="1">Nucleus</location>
    </subcellularLocation>
</comment>
<evidence type="ECO:0000256" key="4">
    <source>
        <dbReference type="ARBA" id="ARBA00023015"/>
    </source>
</evidence>
<feature type="domain" description="NAC" evidence="9">
    <location>
        <begin position="12"/>
        <end position="185"/>
    </location>
</feature>
<dbReference type="InterPro" id="IPR008030">
    <property type="entry name" value="NmrA-like"/>
</dbReference>
<protein>
    <recommendedName>
        <fullName evidence="9">NAC domain-containing protein</fullName>
    </recommendedName>
</protein>
<dbReference type="PANTHER" id="PTHR43349">
    <property type="entry name" value="PINORESINOL REDUCTASE-RELATED"/>
    <property type="match status" value="1"/>
</dbReference>
<proteinExistence type="predicted"/>
<keyword evidence="6" id="KW-0804">Transcription</keyword>
<sequence>MQGMSVGGDLKLPPGFRFHPSDEEIITFYLTPKVHKKSFTCTFIGEVDLNMTEPWELPGKAKIGEKEWYFFYHKDHKYRTGTRMNRATKDGYWKATGKDKEIYRSTKEIVLPVLVGMKKTLVFYMGRAPSGQKTTWIMHEYRLEGNYKVPYPTSISTSTTTVQPSSASEVVVVLDEWVVCRVFHKTRGVKKAVSPPPYNNGMTDNDIHNNSNHVLPPLQFPMLPDFTMDPAESYNSTIGMSSSLMLPVIPPIIASMVNAPVVPPISLYHQMSIGTTGGNGFMDAPESEPSFMVPQKGVGMSLDQINATDISSMVSVALGPMATMDMDEIWKRDAARPCDLMSDAATAKGMHFMFYTSEFDAESLESDQKNSRILVVGATGYLGRHVVTASARLGHPTFALVRDTAPSDAAKAALLKSFHDAGVTLLKGDVDDHTSMVSAIKLVDVVISTLGVPHVLEQTKLVAAIKEAGNVKRFIPSEFGLDADRSEAMEPIRSMITATKAAIRRAVEAVGVPYTYVLTGYFFGYGLPSIGQVLAKAPPVDDEAFVVLGDGETKVSFADEADTATYTVLAAGDPRAENKTLNIKPTANTLSTSSWRCGRRRPARRSGGCTSPRTTSSGRSKGQYVPVSGFQSSYTSYQWMEVTGNDFSSVVSSVDFA</sequence>
<dbReference type="PROSITE" id="PS51005">
    <property type="entry name" value="NAC"/>
    <property type="match status" value="1"/>
</dbReference>
<keyword evidence="3" id="KW-0560">Oxidoreductase</keyword>
<comment type="caution">
    <text evidence="10">The sequence shown here is derived from an EMBL/GenBank/DDBJ whole genome shotgun (WGS) entry which is preliminary data.</text>
</comment>
<organism evidence="10 11">
    <name type="scientific">Digitaria exilis</name>
    <dbReference type="NCBI Taxonomy" id="1010633"/>
    <lineage>
        <taxon>Eukaryota</taxon>
        <taxon>Viridiplantae</taxon>
        <taxon>Streptophyta</taxon>
        <taxon>Embryophyta</taxon>
        <taxon>Tracheophyta</taxon>
        <taxon>Spermatophyta</taxon>
        <taxon>Magnoliopsida</taxon>
        <taxon>Liliopsida</taxon>
        <taxon>Poales</taxon>
        <taxon>Poaceae</taxon>
        <taxon>PACMAD clade</taxon>
        <taxon>Panicoideae</taxon>
        <taxon>Panicodae</taxon>
        <taxon>Paniceae</taxon>
        <taxon>Anthephorinae</taxon>
        <taxon>Digitaria</taxon>
    </lineage>
</organism>
<keyword evidence="4" id="KW-0805">Transcription regulation</keyword>
<feature type="compositionally biased region" description="Polar residues" evidence="8">
    <location>
        <begin position="609"/>
        <end position="620"/>
    </location>
</feature>
<evidence type="ECO:0000313" key="11">
    <source>
        <dbReference type="Proteomes" id="UP000636709"/>
    </source>
</evidence>
<dbReference type="Gene3D" id="2.170.150.80">
    <property type="entry name" value="NAC domain"/>
    <property type="match status" value="1"/>
</dbReference>
<dbReference type="GO" id="GO:0005634">
    <property type="term" value="C:nucleus"/>
    <property type="evidence" value="ECO:0007669"/>
    <property type="project" value="UniProtKB-SubCell"/>
</dbReference>
<evidence type="ECO:0000256" key="1">
    <source>
        <dbReference type="ARBA" id="ARBA00004123"/>
    </source>
</evidence>
<keyword evidence="5" id="KW-0238">DNA-binding</keyword>
<evidence type="ECO:0000256" key="7">
    <source>
        <dbReference type="ARBA" id="ARBA00023242"/>
    </source>
</evidence>
<dbReference type="Pfam" id="PF02365">
    <property type="entry name" value="NAM"/>
    <property type="match status" value="1"/>
</dbReference>
<dbReference type="InterPro" id="IPR036093">
    <property type="entry name" value="NAC_dom_sf"/>
</dbReference>
<evidence type="ECO:0000313" key="10">
    <source>
        <dbReference type="EMBL" id="KAF8657082.1"/>
    </source>
</evidence>
<dbReference type="CDD" id="cd05259">
    <property type="entry name" value="PCBER_SDR_a"/>
    <property type="match status" value="1"/>
</dbReference>
<feature type="region of interest" description="Disordered" evidence="8">
    <location>
        <begin position="591"/>
        <end position="624"/>
    </location>
</feature>
<dbReference type="InterPro" id="IPR045312">
    <property type="entry name" value="PCBER-like"/>
</dbReference>
<evidence type="ECO:0000256" key="3">
    <source>
        <dbReference type="ARBA" id="ARBA00023002"/>
    </source>
</evidence>
<evidence type="ECO:0000259" key="9">
    <source>
        <dbReference type="PROSITE" id="PS51005"/>
    </source>
</evidence>
<dbReference type="GO" id="GO:0016491">
    <property type="term" value="F:oxidoreductase activity"/>
    <property type="evidence" value="ECO:0007669"/>
    <property type="project" value="UniProtKB-KW"/>
</dbReference>
<name>A0A835AJL8_9POAL</name>
<dbReference type="PANTHER" id="PTHR43349:SF64">
    <property type="entry name" value="NMRA-LIKE DOMAIN-CONTAINING PROTEIN"/>
    <property type="match status" value="1"/>
</dbReference>
<dbReference type="Proteomes" id="UP000636709">
    <property type="component" value="Unassembled WGS sequence"/>
</dbReference>
<dbReference type="SUPFAM" id="SSF101941">
    <property type="entry name" value="NAC domain"/>
    <property type="match status" value="1"/>
</dbReference>
<dbReference type="Pfam" id="PF05368">
    <property type="entry name" value="NmrA"/>
    <property type="match status" value="1"/>
</dbReference>
<evidence type="ECO:0000256" key="5">
    <source>
        <dbReference type="ARBA" id="ARBA00023125"/>
    </source>
</evidence>
<evidence type="ECO:0000256" key="6">
    <source>
        <dbReference type="ARBA" id="ARBA00023163"/>
    </source>
</evidence>
<evidence type="ECO:0000256" key="2">
    <source>
        <dbReference type="ARBA" id="ARBA00022857"/>
    </source>
</evidence>
<dbReference type="FunFam" id="2.170.150.80:FF:000006">
    <property type="entry name" value="NAC domain-containing protein 100-like"/>
    <property type="match status" value="1"/>
</dbReference>
<dbReference type="InterPro" id="IPR050608">
    <property type="entry name" value="NmrA-type/Isoflavone_red_sf"/>
</dbReference>
<accession>A0A835AJL8</accession>
<dbReference type="AlphaFoldDB" id="A0A835AJL8"/>
<dbReference type="InterPro" id="IPR003441">
    <property type="entry name" value="NAC-dom"/>
</dbReference>
<dbReference type="GO" id="GO:0006355">
    <property type="term" value="P:regulation of DNA-templated transcription"/>
    <property type="evidence" value="ECO:0007669"/>
    <property type="project" value="InterPro"/>
</dbReference>
<reference evidence="10" key="1">
    <citation type="submission" date="2020-07" db="EMBL/GenBank/DDBJ databases">
        <title>Genome sequence and genetic diversity analysis of an under-domesticated orphan crop, white fonio (Digitaria exilis).</title>
        <authorList>
            <person name="Bennetzen J.L."/>
            <person name="Chen S."/>
            <person name="Ma X."/>
            <person name="Wang X."/>
            <person name="Yssel A.E.J."/>
            <person name="Chaluvadi S.R."/>
            <person name="Johnson M."/>
            <person name="Gangashetty P."/>
            <person name="Hamidou F."/>
            <person name="Sanogo M.D."/>
            <person name="Zwaenepoel A."/>
            <person name="Wallace J."/>
            <person name="Van De Peer Y."/>
            <person name="Van Deynze A."/>
        </authorList>
    </citation>
    <scope>NUCLEOTIDE SEQUENCE</scope>
    <source>
        <tissue evidence="10">Leaves</tissue>
    </source>
</reference>
<keyword evidence="11" id="KW-1185">Reference proteome</keyword>
<evidence type="ECO:0000256" key="8">
    <source>
        <dbReference type="SAM" id="MobiDB-lite"/>
    </source>
</evidence>
<dbReference type="EMBL" id="JACEFO010002512">
    <property type="protein sequence ID" value="KAF8657082.1"/>
    <property type="molecule type" value="Genomic_DNA"/>
</dbReference>
<keyword evidence="2" id="KW-0521">NADP</keyword>
<keyword evidence="7" id="KW-0539">Nucleus</keyword>
<dbReference type="GO" id="GO:0003677">
    <property type="term" value="F:DNA binding"/>
    <property type="evidence" value="ECO:0007669"/>
    <property type="project" value="UniProtKB-KW"/>
</dbReference>
<gene>
    <name evidence="10" type="ORF">HU200_060420</name>
</gene>